<dbReference type="InterPro" id="IPR029063">
    <property type="entry name" value="SAM-dependent_MTases_sf"/>
</dbReference>
<dbReference type="CDD" id="cd02440">
    <property type="entry name" value="AdoMet_MTases"/>
    <property type="match status" value="1"/>
</dbReference>
<comment type="similarity">
    <text evidence="3">Belongs to the methyltransferase superfamily. Arsenite methyltransferase family.</text>
</comment>
<evidence type="ECO:0000256" key="6">
    <source>
        <dbReference type="ARBA" id="ARBA00047941"/>
    </source>
</evidence>
<dbReference type="GO" id="GO:0032259">
    <property type="term" value="P:methylation"/>
    <property type="evidence" value="ECO:0007669"/>
    <property type="project" value="UniProtKB-KW"/>
</dbReference>
<dbReference type="Pfam" id="PF13847">
    <property type="entry name" value="Methyltransf_31"/>
    <property type="match status" value="1"/>
</dbReference>
<dbReference type="Gene3D" id="3.40.5.100">
    <property type="match status" value="1"/>
</dbReference>
<dbReference type="RefSeq" id="WP_193952339.1">
    <property type="nucleotide sequence ID" value="NZ_JADEYS010000004.1"/>
</dbReference>
<evidence type="ECO:0000313" key="10">
    <source>
        <dbReference type="EMBL" id="MBE9396787.1"/>
    </source>
</evidence>
<dbReference type="GO" id="GO:0030791">
    <property type="term" value="F:arsenite methyltransferase activity"/>
    <property type="evidence" value="ECO:0007669"/>
    <property type="project" value="UniProtKB-EC"/>
</dbReference>
<name>A0A8J7FB32_9GAMM</name>
<dbReference type="SUPFAM" id="SSF53335">
    <property type="entry name" value="S-adenosyl-L-methionine-dependent methyltransferases"/>
    <property type="match status" value="1"/>
</dbReference>
<dbReference type="PANTHER" id="PTHR43675">
    <property type="entry name" value="ARSENITE METHYLTRANSFERASE"/>
    <property type="match status" value="1"/>
</dbReference>
<dbReference type="AlphaFoldDB" id="A0A8J7FB32"/>
<keyword evidence="2" id="KW-0949">S-adenosyl-L-methionine</keyword>
<evidence type="ECO:0000256" key="1">
    <source>
        <dbReference type="ARBA" id="ARBA00022679"/>
    </source>
</evidence>
<reference evidence="10" key="1">
    <citation type="submission" date="2020-10" db="EMBL/GenBank/DDBJ databases">
        <title>Bacterium isolated from coastal waters sediment.</title>
        <authorList>
            <person name="Chen R.-J."/>
            <person name="Lu D.-C."/>
            <person name="Zhu K.-L."/>
            <person name="Du Z.-J."/>
        </authorList>
    </citation>
    <scope>NUCLEOTIDE SEQUENCE</scope>
    <source>
        <strain evidence="10">N1Y112</strain>
    </source>
</reference>
<evidence type="ECO:0000256" key="5">
    <source>
        <dbReference type="ARBA" id="ARBA00034545"/>
    </source>
</evidence>
<comment type="catalytic activity">
    <reaction evidence="7">
        <text>arsenic triglutathione + 2 [thioredoxin]-dithiol + 2 S-adenosyl-L-methionine + H2O = dimethylarsinous acid + 2 [thioredoxin]-disulfide + 3 glutathione + 2 S-adenosyl-L-homocysteine + 2 H(+)</text>
        <dbReference type="Rhea" id="RHEA:69464"/>
        <dbReference type="Rhea" id="RHEA-COMP:10698"/>
        <dbReference type="Rhea" id="RHEA-COMP:10700"/>
        <dbReference type="ChEBI" id="CHEBI:15377"/>
        <dbReference type="ChEBI" id="CHEBI:15378"/>
        <dbReference type="ChEBI" id="CHEBI:23808"/>
        <dbReference type="ChEBI" id="CHEBI:29950"/>
        <dbReference type="ChEBI" id="CHEBI:50058"/>
        <dbReference type="ChEBI" id="CHEBI:57856"/>
        <dbReference type="ChEBI" id="CHEBI:57925"/>
        <dbReference type="ChEBI" id="CHEBI:59789"/>
        <dbReference type="ChEBI" id="CHEBI:183640"/>
        <dbReference type="EC" id="2.1.1.137"/>
    </reaction>
</comment>
<dbReference type="InterPro" id="IPR025714">
    <property type="entry name" value="Methyltranfer_dom"/>
</dbReference>
<dbReference type="EC" id="2.1.1.137" evidence="4"/>
<proteinExistence type="inferred from homology"/>
<evidence type="ECO:0000259" key="9">
    <source>
        <dbReference type="Pfam" id="PF13847"/>
    </source>
</evidence>
<comment type="caution">
    <text evidence="10">The sequence shown here is derived from an EMBL/GenBank/DDBJ whole genome shotgun (WGS) entry which is preliminary data.</text>
</comment>
<evidence type="ECO:0000256" key="7">
    <source>
        <dbReference type="ARBA" id="ARBA00047943"/>
    </source>
</evidence>
<comment type="catalytic activity">
    <reaction evidence="8">
        <text>arsenic triglutathione + 3 [thioredoxin]-dithiol + 3 S-adenosyl-L-methionine = trimethylarsine + 3 [thioredoxin]-disulfide + 3 glutathione + 3 S-adenosyl-L-homocysteine + 3 H(+)</text>
        <dbReference type="Rhea" id="RHEA:69432"/>
        <dbReference type="Rhea" id="RHEA-COMP:10698"/>
        <dbReference type="Rhea" id="RHEA-COMP:10700"/>
        <dbReference type="ChEBI" id="CHEBI:15378"/>
        <dbReference type="ChEBI" id="CHEBI:27130"/>
        <dbReference type="ChEBI" id="CHEBI:29950"/>
        <dbReference type="ChEBI" id="CHEBI:50058"/>
        <dbReference type="ChEBI" id="CHEBI:57856"/>
        <dbReference type="ChEBI" id="CHEBI:57925"/>
        <dbReference type="ChEBI" id="CHEBI:59789"/>
        <dbReference type="ChEBI" id="CHEBI:183640"/>
        <dbReference type="EC" id="2.1.1.137"/>
    </reaction>
</comment>
<evidence type="ECO:0000256" key="4">
    <source>
        <dbReference type="ARBA" id="ARBA00034521"/>
    </source>
</evidence>
<keyword evidence="10" id="KW-0489">Methyltransferase</keyword>
<dbReference type="EMBL" id="JADEYS010000004">
    <property type="protein sequence ID" value="MBE9396787.1"/>
    <property type="molecule type" value="Genomic_DNA"/>
</dbReference>
<evidence type="ECO:0000313" key="11">
    <source>
        <dbReference type="Proteomes" id="UP000640333"/>
    </source>
</evidence>
<keyword evidence="11" id="KW-1185">Reference proteome</keyword>
<dbReference type="Proteomes" id="UP000640333">
    <property type="component" value="Unassembled WGS sequence"/>
</dbReference>
<accession>A0A8J7FB32</accession>
<sequence>MHEQVQEYYGEVLQGSDDLQTNACCTDDSMPRFVKNALAKVHDEVMARYYGCGLVAPEQLKGCAILDLGSGSGRDCYVLSQFVGESGRVVGVDMTDAQLEVANRHLAYHQDTFGYSEGNVEFHKGYIEKLDELDLPDNSFDVIVSNCVINLSPDKEAVFREAYRLLKPGGELYFSDVYADRRVPESLKSDPELYGECLSGALYWNDFLRLAKKAGFADPRLVEDRPITIDNERIEQKIGHIGFYSATYRLFKIAELEDACEDYGQVVVYKGTIEHIPEVFELDAHHSIQKGKVFPVCGNTWRMLHDTRFQEHFDYIGNWDNHYGIFDGCGTLMPFETDTQGESSGGGCC</sequence>
<dbReference type="PANTHER" id="PTHR43675:SF8">
    <property type="entry name" value="ARSENITE METHYLTRANSFERASE"/>
    <property type="match status" value="1"/>
</dbReference>
<organism evidence="10 11">
    <name type="scientific">Pontibacterium sinense</name>
    <dbReference type="NCBI Taxonomy" id="2781979"/>
    <lineage>
        <taxon>Bacteria</taxon>
        <taxon>Pseudomonadati</taxon>
        <taxon>Pseudomonadota</taxon>
        <taxon>Gammaproteobacteria</taxon>
        <taxon>Oceanospirillales</taxon>
        <taxon>Oceanospirillaceae</taxon>
        <taxon>Pontibacterium</taxon>
    </lineage>
</organism>
<gene>
    <name evidence="10" type="ORF">IOQ59_05860</name>
</gene>
<evidence type="ECO:0000256" key="8">
    <source>
        <dbReference type="ARBA" id="ARBA00048428"/>
    </source>
</evidence>
<evidence type="ECO:0000256" key="2">
    <source>
        <dbReference type="ARBA" id="ARBA00022691"/>
    </source>
</evidence>
<dbReference type="Gene3D" id="3.40.50.150">
    <property type="entry name" value="Vaccinia Virus protein VP39"/>
    <property type="match status" value="1"/>
</dbReference>
<dbReference type="InterPro" id="IPR026669">
    <property type="entry name" value="Arsenite_MeTrfase-like"/>
</dbReference>
<feature type="domain" description="Methyltransferase" evidence="9">
    <location>
        <begin position="61"/>
        <end position="215"/>
    </location>
</feature>
<comment type="catalytic activity">
    <reaction evidence="6">
        <text>arsenic triglutathione + [thioredoxin]-dithiol + S-adenosyl-L-methionine + 2 H2O = methylarsonous acid + [thioredoxin]-disulfide + 3 glutathione + S-adenosyl-L-homocysteine + H(+)</text>
        <dbReference type="Rhea" id="RHEA:69460"/>
        <dbReference type="Rhea" id="RHEA-COMP:10698"/>
        <dbReference type="Rhea" id="RHEA-COMP:10700"/>
        <dbReference type="ChEBI" id="CHEBI:15377"/>
        <dbReference type="ChEBI" id="CHEBI:15378"/>
        <dbReference type="ChEBI" id="CHEBI:17826"/>
        <dbReference type="ChEBI" id="CHEBI:29950"/>
        <dbReference type="ChEBI" id="CHEBI:50058"/>
        <dbReference type="ChEBI" id="CHEBI:57856"/>
        <dbReference type="ChEBI" id="CHEBI:57925"/>
        <dbReference type="ChEBI" id="CHEBI:59789"/>
        <dbReference type="ChEBI" id="CHEBI:183640"/>
        <dbReference type="EC" id="2.1.1.137"/>
    </reaction>
</comment>
<protein>
    <recommendedName>
        <fullName evidence="5">Arsenite methyltransferase</fullName>
        <ecNumber evidence="4">2.1.1.137</ecNumber>
    </recommendedName>
</protein>
<keyword evidence="1" id="KW-0808">Transferase</keyword>
<evidence type="ECO:0000256" key="3">
    <source>
        <dbReference type="ARBA" id="ARBA00034487"/>
    </source>
</evidence>